<keyword evidence="4" id="KW-1185">Reference proteome</keyword>
<reference evidence="4" key="1">
    <citation type="submission" date="2018-09" db="EMBL/GenBank/DDBJ databases">
        <authorList>
            <person name="Livingstone P.G."/>
            <person name="Whitworth D.E."/>
        </authorList>
    </citation>
    <scope>NUCLEOTIDE SEQUENCE [LARGE SCALE GENOMIC DNA]</scope>
    <source>
        <strain evidence="4">CA043D</strain>
    </source>
</reference>
<accession>A0A3A8JZJ0</accession>
<dbReference type="OrthoDB" id="9813321at2"/>
<dbReference type="NCBIfam" id="TIGR02605">
    <property type="entry name" value="CxxC_CxxC_SSSS"/>
    <property type="match status" value="1"/>
</dbReference>
<proteinExistence type="predicted"/>
<dbReference type="SMART" id="SM00834">
    <property type="entry name" value="CxxC_CXXC_SSSS"/>
    <property type="match status" value="1"/>
</dbReference>
<feature type="domain" description="Putative regulatory protein FmdB zinc ribbon" evidence="2">
    <location>
        <begin position="1"/>
        <end position="43"/>
    </location>
</feature>
<dbReference type="Proteomes" id="UP000268313">
    <property type="component" value="Unassembled WGS sequence"/>
</dbReference>
<dbReference type="AlphaFoldDB" id="A0A3A8JZJ0"/>
<sequence>MPIYEYGCSACGKTIDVLQKMSDPTPPACTACGAQGTLSKQVSRSSFHLKGGGWYSDLYGSTKKDGGGSSSSSSSSAPAASTPAASSSGSSTAASAPAAAPSTPSASGDKS</sequence>
<dbReference type="RefSeq" id="WP_120604697.1">
    <property type="nucleotide sequence ID" value="NZ_RAWE01000089.1"/>
</dbReference>
<dbReference type="PANTHER" id="PTHR34404:SF2">
    <property type="entry name" value="CONSERVED SERINE RICH PROTEIN"/>
    <property type="match status" value="1"/>
</dbReference>
<dbReference type="Pfam" id="PF09723">
    <property type="entry name" value="Zn_ribbon_8"/>
    <property type="match status" value="1"/>
</dbReference>
<evidence type="ECO:0000313" key="3">
    <source>
        <dbReference type="EMBL" id="RKH00606.1"/>
    </source>
</evidence>
<feature type="compositionally biased region" description="Low complexity" evidence="1">
    <location>
        <begin position="70"/>
        <end position="111"/>
    </location>
</feature>
<comment type="caution">
    <text evidence="3">The sequence shown here is derived from an EMBL/GenBank/DDBJ whole genome shotgun (WGS) entry which is preliminary data.</text>
</comment>
<evidence type="ECO:0000259" key="2">
    <source>
        <dbReference type="SMART" id="SM00834"/>
    </source>
</evidence>
<organism evidence="3 4">
    <name type="scientific">Corallococcus carmarthensis</name>
    <dbReference type="NCBI Taxonomy" id="2316728"/>
    <lineage>
        <taxon>Bacteria</taxon>
        <taxon>Pseudomonadati</taxon>
        <taxon>Myxococcota</taxon>
        <taxon>Myxococcia</taxon>
        <taxon>Myxococcales</taxon>
        <taxon>Cystobacterineae</taxon>
        <taxon>Myxococcaceae</taxon>
        <taxon>Corallococcus</taxon>
    </lineage>
</organism>
<evidence type="ECO:0000313" key="4">
    <source>
        <dbReference type="Proteomes" id="UP000268313"/>
    </source>
</evidence>
<gene>
    <name evidence="3" type="ORF">D7X32_22890</name>
</gene>
<dbReference type="InterPro" id="IPR013429">
    <property type="entry name" value="Regulatory_FmdB_Zinc_ribbon"/>
</dbReference>
<protein>
    <submittedName>
        <fullName evidence="3">Zinc ribbon domain-containing protein</fullName>
    </submittedName>
</protein>
<name>A0A3A8JZJ0_9BACT</name>
<evidence type="ECO:0000256" key="1">
    <source>
        <dbReference type="SAM" id="MobiDB-lite"/>
    </source>
</evidence>
<dbReference type="EMBL" id="RAWE01000089">
    <property type="protein sequence ID" value="RKH00606.1"/>
    <property type="molecule type" value="Genomic_DNA"/>
</dbReference>
<dbReference type="PANTHER" id="PTHR34404">
    <property type="entry name" value="REGULATORY PROTEIN, FMDB FAMILY"/>
    <property type="match status" value="1"/>
</dbReference>
<feature type="region of interest" description="Disordered" evidence="1">
    <location>
        <begin position="60"/>
        <end position="111"/>
    </location>
</feature>